<evidence type="ECO:0000313" key="2">
    <source>
        <dbReference type="Proteomes" id="UP001199816"/>
    </source>
</evidence>
<keyword evidence="2" id="KW-1185">Reference proteome</keyword>
<evidence type="ECO:0000313" key="1">
    <source>
        <dbReference type="EMBL" id="MCD2425096.1"/>
    </source>
</evidence>
<organism evidence="1 2">
    <name type="scientific">Niabella pedocola</name>
    <dbReference type="NCBI Taxonomy" id="1752077"/>
    <lineage>
        <taxon>Bacteria</taxon>
        <taxon>Pseudomonadati</taxon>
        <taxon>Bacteroidota</taxon>
        <taxon>Chitinophagia</taxon>
        <taxon>Chitinophagales</taxon>
        <taxon>Chitinophagaceae</taxon>
        <taxon>Niabella</taxon>
    </lineage>
</organism>
<proteinExistence type="predicted"/>
<dbReference type="Proteomes" id="UP001199816">
    <property type="component" value="Unassembled WGS sequence"/>
</dbReference>
<accession>A0ABS8PVK6</accession>
<sequence length="116" mass="13231">MKKVVYLVGLFFASTNISAQQRVISDVQVSHKISDKVADSLGLDEQTRAKLFRLSQYIAEQKLQARKASNDRAGVSKRLQLIENSRDSLYKTVLSPAKYQQYLQRKRTLIGITDQK</sequence>
<gene>
    <name evidence="1" type="ORF">LQ567_20085</name>
</gene>
<comment type="caution">
    <text evidence="1">The sequence shown here is derived from an EMBL/GenBank/DDBJ whole genome shotgun (WGS) entry which is preliminary data.</text>
</comment>
<name>A0ABS8PVK6_9BACT</name>
<protein>
    <submittedName>
        <fullName evidence="1">Uncharacterized protein</fullName>
    </submittedName>
</protein>
<dbReference type="EMBL" id="JAJNEC010000006">
    <property type="protein sequence ID" value="MCD2425096.1"/>
    <property type="molecule type" value="Genomic_DNA"/>
</dbReference>
<reference evidence="1 2" key="1">
    <citation type="submission" date="2021-11" db="EMBL/GenBank/DDBJ databases">
        <title>Genomic of Niabella pedocola.</title>
        <authorList>
            <person name="Wu T."/>
        </authorList>
    </citation>
    <scope>NUCLEOTIDE SEQUENCE [LARGE SCALE GENOMIC DNA]</scope>
    <source>
        <strain evidence="1 2">JCM 31011</strain>
    </source>
</reference>
<dbReference type="RefSeq" id="WP_231007514.1">
    <property type="nucleotide sequence ID" value="NZ_JAJNEC010000006.1"/>
</dbReference>